<dbReference type="SFLD" id="SFLDG01150">
    <property type="entry name" value="Main.1:_Beta-like"/>
    <property type="match status" value="1"/>
</dbReference>
<protein>
    <submittedName>
        <fullName evidence="4">Glutathione S-transferase family protein</fullName>
    </submittedName>
</protein>
<dbReference type="Pfam" id="PF02798">
    <property type="entry name" value="GST_N"/>
    <property type="match status" value="1"/>
</dbReference>
<gene>
    <name evidence="4" type="ORF">OPS25_00655</name>
</gene>
<dbReference type="InterPro" id="IPR010987">
    <property type="entry name" value="Glutathione-S-Trfase_C-like"/>
</dbReference>
<sequence length="209" mass="23757">MYTLYGYPKTRSMRVAWALEEMNIPYEYQLVDLKKGAHLSDDFAALSPTAKVPLLKTPEGLLSESAAIVTYLADKHGAGKFIPQPASFARGHFAQMLCFLITELEQPLWNKAKHTFILPEQYRLKGMADSAKYEFEKALKAFCSLLENNEYVAGEEFTVADIIAGHILAWAKSEGMDLTFDHVRNYADRVLQRPAYRHAWERENTYLAG</sequence>
<dbReference type="SUPFAM" id="SSF52833">
    <property type="entry name" value="Thioredoxin-like"/>
    <property type="match status" value="1"/>
</dbReference>
<dbReference type="Pfam" id="PF00043">
    <property type="entry name" value="GST_C"/>
    <property type="match status" value="1"/>
</dbReference>
<dbReference type="InterPro" id="IPR040079">
    <property type="entry name" value="Glutathione_S-Trfase"/>
</dbReference>
<dbReference type="InterPro" id="IPR004046">
    <property type="entry name" value="GST_C"/>
</dbReference>
<feature type="domain" description="GST N-terminal" evidence="2">
    <location>
        <begin position="1"/>
        <end position="80"/>
    </location>
</feature>
<dbReference type="CDD" id="cd03046">
    <property type="entry name" value="GST_N_GTT1_like"/>
    <property type="match status" value="1"/>
</dbReference>
<dbReference type="InterPro" id="IPR036249">
    <property type="entry name" value="Thioredoxin-like_sf"/>
</dbReference>
<dbReference type="SUPFAM" id="SSF47616">
    <property type="entry name" value="GST C-terminal domain-like"/>
    <property type="match status" value="1"/>
</dbReference>
<dbReference type="EMBL" id="JAPFRD010000002">
    <property type="protein sequence ID" value="MCW8107011.1"/>
    <property type="molecule type" value="Genomic_DNA"/>
</dbReference>
<evidence type="ECO:0000259" key="3">
    <source>
        <dbReference type="PROSITE" id="PS50405"/>
    </source>
</evidence>
<organism evidence="4 5">
    <name type="scientific">Alteromonas aquimaris</name>
    <dbReference type="NCBI Taxonomy" id="2998417"/>
    <lineage>
        <taxon>Bacteria</taxon>
        <taxon>Pseudomonadati</taxon>
        <taxon>Pseudomonadota</taxon>
        <taxon>Gammaproteobacteria</taxon>
        <taxon>Alteromonadales</taxon>
        <taxon>Alteromonadaceae</taxon>
        <taxon>Alteromonas/Salinimonas group</taxon>
        <taxon>Alteromonas</taxon>
    </lineage>
</organism>
<dbReference type="PROSITE" id="PS50405">
    <property type="entry name" value="GST_CTER"/>
    <property type="match status" value="1"/>
</dbReference>
<evidence type="ECO:0000259" key="2">
    <source>
        <dbReference type="PROSITE" id="PS50404"/>
    </source>
</evidence>
<accession>A0ABT3P4G7</accession>
<evidence type="ECO:0000313" key="4">
    <source>
        <dbReference type="EMBL" id="MCW8107011.1"/>
    </source>
</evidence>
<dbReference type="InterPro" id="IPR004045">
    <property type="entry name" value="Glutathione_S-Trfase_N"/>
</dbReference>
<dbReference type="SFLD" id="SFLDG00358">
    <property type="entry name" value="Main_(cytGST)"/>
    <property type="match status" value="1"/>
</dbReference>
<dbReference type="Gene3D" id="1.20.1050.10">
    <property type="match status" value="1"/>
</dbReference>
<comment type="similarity">
    <text evidence="1">Belongs to the GST superfamily.</text>
</comment>
<comment type="caution">
    <text evidence="4">The sequence shown here is derived from an EMBL/GenBank/DDBJ whole genome shotgun (WGS) entry which is preliminary data.</text>
</comment>
<evidence type="ECO:0000313" key="5">
    <source>
        <dbReference type="Proteomes" id="UP001142810"/>
    </source>
</evidence>
<reference evidence="4" key="1">
    <citation type="submission" date="2022-11" db="EMBL/GenBank/DDBJ databases">
        <title>Alteromonas sp. nov., isolated from sea water of the Qingdao.</title>
        <authorList>
            <person name="Wang Q."/>
        </authorList>
    </citation>
    <scope>NUCLEOTIDE SEQUENCE</scope>
    <source>
        <strain evidence="4">ASW11-7</strain>
    </source>
</reference>
<evidence type="ECO:0000256" key="1">
    <source>
        <dbReference type="RuleBase" id="RU003494"/>
    </source>
</evidence>
<dbReference type="SFLD" id="SFLDS00019">
    <property type="entry name" value="Glutathione_Transferase_(cytos"/>
    <property type="match status" value="1"/>
</dbReference>
<dbReference type="Gene3D" id="3.40.30.10">
    <property type="entry name" value="Glutaredoxin"/>
    <property type="match status" value="1"/>
</dbReference>
<dbReference type="PROSITE" id="PS50404">
    <property type="entry name" value="GST_NTER"/>
    <property type="match status" value="1"/>
</dbReference>
<dbReference type="Proteomes" id="UP001142810">
    <property type="component" value="Unassembled WGS sequence"/>
</dbReference>
<dbReference type="InterPro" id="IPR036282">
    <property type="entry name" value="Glutathione-S-Trfase_C_sf"/>
</dbReference>
<dbReference type="PANTHER" id="PTHR44051">
    <property type="entry name" value="GLUTATHIONE S-TRANSFERASE-RELATED"/>
    <property type="match status" value="1"/>
</dbReference>
<name>A0ABT3P4G7_9ALTE</name>
<keyword evidence="5" id="KW-1185">Reference proteome</keyword>
<dbReference type="PANTHER" id="PTHR44051:SF8">
    <property type="entry name" value="GLUTATHIONE S-TRANSFERASE GSTA"/>
    <property type="match status" value="1"/>
</dbReference>
<proteinExistence type="inferred from homology"/>
<feature type="domain" description="GST C-terminal" evidence="3">
    <location>
        <begin position="86"/>
        <end position="207"/>
    </location>
</feature>
<dbReference type="RefSeq" id="WP_265615712.1">
    <property type="nucleotide sequence ID" value="NZ_JAPFRD010000002.1"/>
</dbReference>